<evidence type="ECO:0000256" key="12">
    <source>
        <dbReference type="ARBA" id="ARBA00023128"/>
    </source>
</evidence>
<dbReference type="OMA" id="DPHNKKM"/>
<sequence>MACVGLVIGQLRGAHLSIRASAPLLSTAVTQQMQHKRGIVGKALREPGYSRPAPFPYKEKEYTFWRALLDDTTQRFDENSKIIVVDGPPTGNKDKFAKELADELDMFYIPGANMDSIYVNEYGFDRRTINHKLPQIFHSVDIEDFLRNPNRRATTRLQFHLMKIRFTQYQDAINHLLNTGQGVVMNRCIYSDPVFMNMLVDCGFSNANAREYYNECLQQGMVEYLRPHLLIYLDIPVEKIIENVKARNRPEELNSKVYTPEVLSTLELHYKNHLRNISEHSEVLIYDWSEEGDAEVVVEDVSRIDFDKYTRYDKKLKDWRFRDEWAWKEKRIKFSCMRYKFERWLNVPKLTVPEIVANGEERLDFDHIMAQTPGNKYAKGFNPDMGDKVLFKL</sequence>
<dbReference type="GO" id="GO:0006120">
    <property type="term" value="P:mitochondrial electron transport, NADH to ubiquinone"/>
    <property type="evidence" value="ECO:0007669"/>
    <property type="project" value="InterPro"/>
</dbReference>
<keyword evidence="8 13" id="KW-0679">Respiratory chain</keyword>
<evidence type="ECO:0000256" key="8">
    <source>
        <dbReference type="ARBA" id="ARBA00022660"/>
    </source>
</evidence>
<comment type="cofactor">
    <cofactor evidence="1 13">
        <name>FAD</name>
        <dbReference type="ChEBI" id="CHEBI:57692"/>
    </cofactor>
</comment>
<dbReference type="GO" id="GO:0005759">
    <property type="term" value="C:mitochondrial matrix"/>
    <property type="evidence" value="ECO:0007669"/>
    <property type="project" value="UniProtKB-SubCell"/>
</dbReference>
<evidence type="ECO:0000256" key="1">
    <source>
        <dbReference type="ARBA" id="ARBA00001974"/>
    </source>
</evidence>
<evidence type="ECO:0000256" key="10">
    <source>
        <dbReference type="ARBA" id="ARBA00022946"/>
    </source>
</evidence>
<dbReference type="InterPro" id="IPR015828">
    <property type="entry name" value="NDUFA10"/>
</dbReference>
<dbReference type="PANTHER" id="PTHR10513:SF15">
    <property type="entry name" value="NADH DEHYDROGENASE [UBIQUINONE] 1 ALPHA SUBCOMPLEX SUBUNIT 10, MITOCHONDRIAL"/>
    <property type="match status" value="1"/>
</dbReference>
<keyword evidence="9 13" id="KW-0274">FAD</keyword>
<dbReference type="GeneID" id="108672238"/>
<dbReference type="Pfam" id="PF01712">
    <property type="entry name" value="dNK"/>
    <property type="match status" value="1"/>
</dbReference>
<dbReference type="PANTHER" id="PTHR10513">
    <property type="entry name" value="DEOXYNUCLEOSIDE KINASE"/>
    <property type="match status" value="1"/>
</dbReference>
<evidence type="ECO:0000259" key="14">
    <source>
        <dbReference type="Pfam" id="PF01712"/>
    </source>
</evidence>
<accession>A0A8B7NQJ9</accession>
<evidence type="ECO:0000256" key="5">
    <source>
        <dbReference type="ARBA" id="ARBA00017279"/>
    </source>
</evidence>
<comment type="function">
    <text evidence="2 13">Accessory subunit of the mitochondrial membrane respiratory chain NADH dehydrogenase (Complex I), that is believed not to be involved in catalysis. Complex I functions in the transfer of electrons from NADH to the respiratory chain. The immediate electron acceptor for the enzyme is believed to be ubiquinone.</text>
</comment>
<organism evidence="15 16">
    <name type="scientific">Hyalella azteca</name>
    <name type="common">Amphipod</name>
    <dbReference type="NCBI Taxonomy" id="294128"/>
    <lineage>
        <taxon>Eukaryota</taxon>
        <taxon>Metazoa</taxon>
        <taxon>Ecdysozoa</taxon>
        <taxon>Arthropoda</taxon>
        <taxon>Crustacea</taxon>
        <taxon>Multicrustacea</taxon>
        <taxon>Malacostraca</taxon>
        <taxon>Eumalacostraca</taxon>
        <taxon>Peracarida</taxon>
        <taxon>Amphipoda</taxon>
        <taxon>Senticaudata</taxon>
        <taxon>Talitrida</taxon>
        <taxon>Talitroidea</taxon>
        <taxon>Hyalellidae</taxon>
        <taxon>Hyalella</taxon>
    </lineage>
</organism>
<dbReference type="InterPro" id="IPR031314">
    <property type="entry name" value="DNK_dom"/>
</dbReference>
<evidence type="ECO:0000256" key="3">
    <source>
        <dbReference type="ARBA" id="ARBA00004305"/>
    </source>
</evidence>
<evidence type="ECO:0000256" key="7">
    <source>
        <dbReference type="ARBA" id="ARBA00022630"/>
    </source>
</evidence>
<dbReference type="CTD" id="42591"/>
<evidence type="ECO:0000256" key="6">
    <source>
        <dbReference type="ARBA" id="ARBA00022448"/>
    </source>
</evidence>
<dbReference type="OrthoDB" id="17400at2759"/>
<feature type="domain" description="Deoxynucleoside kinase" evidence="14">
    <location>
        <begin position="84"/>
        <end position="291"/>
    </location>
</feature>
<keyword evidence="11 13" id="KW-0249">Electron transport</keyword>
<dbReference type="InterPro" id="IPR050566">
    <property type="entry name" value="Deoxyribonucleoside_kinase"/>
</dbReference>
<gene>
    <name evidence="16" type="primary">LOC108672238</name>
</gene>
<keyword evidence="10" id="KW-0809">Transit peptide</keyword>
<dbReference type="AlphaFoldDB" id="A0A8B7NQJ9"/>
<dbReference type="RefSeq" id="XP_018015371.1">
    <property type="nucleotide sequence ID" value="XM_018159882.1"/>
</dbReference>
<dbReference type="SUPFAM" id="SSF52540">
    <property type="entry name" value="P-loop containing nucleoside triphosphate hydrolases"/>
    <property type="match status" value="1"/>
</dbReference>
<evidence type="ECO:0000256" key="2">
    <source>
        <dbReference type="ARBA" id="ARBA00003195"/>
    </source>
</evidence>
<evidence type="ECO:0000256" key="13">
    <source>
        <dbReference type="PIRNR" id="PIRNR000543"/>
    </source>
</evidence>
<evidence type="ECO:0000313" key="15">
    <source>
        <dbReference type="Proteomes" id="UP000694843"/>
    </source>
</evidence>
<evidence type="ECO:0000256" key="9">
    <source>
        <dbReference type="ARBA" id="ARBA00022827"/>
    </source>
</evidence>
<keyword evidence="12 13" id="KW-0496">Mitochondrion</keyword>
<keyword evidence="7 13" id="KW-0285">Flavoprotein</keyword>
<keyword evidence="6 13" id="KW-0813">Transport</keyword>
<dbReference type="InterPro" id="IPR027417">
    <property type="entry name" value="P-loop_NTPase"/>
</dbReference>
<comment type="similarity">
    <text evidence="4 13">Belongs to the complex I NDUFA10 subunit family.</text>
</comment>
<dbReference type="KEGG" id="hazt:108672238"/>
<evidence type="ECO:0000256" key="11">
    <source>
        <dbReference type="ARBA" id="ARBA00022982"/>
    </source>
</evidence>
<name>A0A8B7NQJ9_HYAAZ</name>
<dbReference type="PIRSF" id="PIRSF000543">
    <property type="entry name" value="NADH_UQ_42KD"/>
    <property type="match status" value="1"/>
</dbReference>
<dbReference type="Proteomes" id="UP000694843">
    <property type="component" value="Unplaced"/>
</dbReference>
<comment type="subcellular location">
    <subcellularLocation>
        <location evidence="3 13">Mitochondrion matrix</location>
    </subcellularLocation>
</comment>
<proteinExistence type="inferred from homology"/>
<protein>
    <recommendedName>
        <fullName evidence="5 13">NADH dehydrogenase [ubiquinone] 1 alpha subcomplex subunit 10, mitochondrial</fullName>
    </recommendedName>
</protein>
<evidence type="ECO:0000256" key="4">
    <source>
        <dbReference type="ARBA" id="ARBA00008606"/>
    </source>
</evidence>
<keyword evidence="15" id="KW-1185">Reference proteome</keyword>
<dbReference type="Gene3D" id="3.40.50.300">
    <property type="entry name" value="P-loop containing nucleotide triphosphate hydrolases"/>
    <property type="match status" value="1"/>
</dbReference>
<evidence type="ECO:0000313" key="16">
    <source>
        <dbReference type="RefSeq" id="XP_018015371.1"/>
    </source>
</evidence>
<reference evidence="16" key="1">
    <citation type="submission" date="2025-08" db="UniProtKB">
        <authorList>
            <consortium name="RefSeq"/>
        </authorList>
    </citation>
    <scope>IDENTIFICATION</scope>
    <source>
        <tissue evidence="16">Whole organism</tissue>
    </source>
</reference>